<protein>
    <submittedName>
        <fullName evidence="1">Uncharacterized protein</fullName>
    </submittedName>
</protein>
<evidence type="ECO:0000313" key="2">
    <source>
        <dbReference type="Proteomes" id="UP000284706"/>
    </source>
</evidence>
<proteinExistence type="predicted"/>
<reference evidence="1 2" key="1">
    <citation type="journal article" date="2018" name="Evol. Lett.">
        <title>Horizontal gene cluster transfer increased hallucinogenic mushroom diversity.</title>
        <authorList>
            <person name="Reynolds H.T."/>
            <person name="Vijayakumar V."/>
            <person name="Gluck-Thaler E."/>
            <person name="Korotkin H.B."/>
            <person name="Matheny P.B."/>
            <person name="Slot J.C."/>
        </authorList>
    </citation>
    <scope>NUCLEOTIDE SEQUENCE [LARGE SCALE GENOMIC DNA]</scope>
    <source>
        <strain evidence="1 2">SRW20</strain>
    </source>
</reference>
<name>A0A409XZP6_9AGAR</name>
<dbReference type="EMBL" id="NHYE01001390">
    <property type="protein sequence ID" value="PPQ96195.1"/>
    <property type="molecule type" value="Genomic_DNA"/>
</dbReference>
<comment type="caution">
    <text evidence="1">The sequence shown here is derived from an EMBL/GenBank/DDBJ whole genome shotgun (WGS) entry which is preliminary data.</text>
</comment>
<dbReference type="Proteomes" id="UP000284706">
    <property type="component" value="Unassembled WGS sequence"/>
</dbReference>
<dbReference type="AlphaFoldDB" id="A0A409XZP6"/>
<accession>A0A409XZP6</accession>
<gene>
    <name evidence="1" type="ORF">CVT26_004830</name>
</gene>
<sequence>MSNATVTHLNSDLTSANSLHTMLPTRPLVAYNEECCTASPLLVLEGEQVERSWQEQLSHGERDALTTSALAAALAHNSGKVVVFQYDLSSRSLTSKKRKAA</sequence>
<organism evidence="1 2">
    <name type="scientific">Gymnopilus dilepis</name>
    <dbReference type="NCBI Taxonomy" id="231916"/>
    <lineage>
        <taxon>Eukaryota</taxon>
        <taxon>Fungi</taxon>
        <taxon>Dikarya</taxon>
        <taxon>Basidiomycota</taxon>
        <taxon>Agaricomycotina</taxon>
        <taxon>Agaricomycetes</taxon>
        <taxon>Agaricomycetidae</taxon>
        <taxon>Agaricales</taxon>
        <taxon>Agaricineae</taxon>
        <taxon>Hymenogastraceae</taxon>
        <taxon>Gymnopilus</taxon>
    </lineage>
</organism>
<keyword evidence="2" id="KW-1185">Reference proteome</keyword>
<evidence type="ECO:0000313" key="1">
    <source>
        <dbReference type="EMBL" id="PPQ96195.1"/>
    </source>
</evidence>
<dbReference type="InParanoid" id="A0A409XZP6"/>